<feature type="compositionally biased region" description="Polar residues" evidence="4">
    <location>
        <begin position="968"/>
        <end position="986"/>
    </location>
</feature>
<keyword evidence="3" id="KW-0539">Nucleus</keyword>
<feature type="region of interest" description="Disordered" evidence="4">
    <location>
        <begin position="878"/>
        <end position="897"/>
    </location>
</feature>
<proteinExistence type="predicted"/>
<reference evidence="6 7" key="1">
    <citation type="journal article" date="2021" name="Elife">
        <title>Chloroplast acquisition without the gene transfer in kleptoplastic sea slugs, Plakobranchus ocellatus.</title>
        <authorList>
            <person name="Maeda T."/>
            <person name="Takahashi S."/>
            <person name="Yoshida T."/>
            <person name="Shimamura S."/>
            <person name="Takaki Y."/>
            <person name="Nagai Y."/>
            <person name="Toyoda A."/>
            <person name="Suzuki Y."/>
            <person name="Arimoto A."/>
            <person name="Ishii H."/>
            <person name="Satoh N."/>
            <person name="Nishiyama T."/>
            <person name="Hasebe M."/>
            <person name="Maruyama T."/>
            <person name="Minagawa J."/>
            <person name="Obokata J."/>
            <person name="Shigenobu S."/>
        </authorList>
    </citation>
    <scope>NUCLEOTIDE SEQUENCE [LARGE SCALE GENOMIC DNA]</scope>
</reference>
<evidence type="ECO:0000259" key="5">
    <source>
        <dbReference type="PROSITE" id="PS00028"/>
    </source>
</evidence>
<feature type="region of interest" description="Disordered" evidence="4">
    <location>
        <begin position="924"/>
        <end position="1015"/>
    </location>
</feature>
<feature type="compositionally biased region" description="Low complexity" evidence="4">
    <location>
        <begin position="933"/>
        <end position="944"/>
    </location>
</feature>
<feature type="compositionally biased region" description="Polar residues" evidence="4">
    <location>
        <begin position="47"/>
        <end position="85"/>
    </location>
</feature>
<feature type="domain" description="C2H2-type" evidence="5">
    <location>
        <begin position="1045"/>
        <end position="1068"/>
    </location>
</feature>
<feature type="region of interest" description="Disordered" evidence="4">
    <location>
        <begin position="804"/>
        <end position="825"/>
    </location>
</feature>
<feature type="compositionally biased region" description="Low complexity" evidence="4">
    <location>
        <begin position="25"/>
        <end position="46"/>
    </location>
</feature>
<evidence type="ECO:0000313" key="6">
    <source>
        <dbReference type="EMBL" id="GFR63452.1"/>
    </source>
</evidence>
<organism evidence="6 7">
    <name type="scientific">Elysia marginata</name>
    <dbReference type="NCBI Taxonomy" id="1093978"/>
    <lineage>
        <taxon>Eukaryota</taxon>
        <taxon>Metazoa</taxon>
        <taxon>Spiralia</taxon>
        <taxon>Lophotrochozoa</taxon>
        <taxon>Mollusca</taxon>
        <taxon>Gastropoda</taxon>
        <taxon>Heterobranchia</taxon>
        <taxon>Euthyneura</taxon>
        <taxon>Panpulmonata</taxon>
        <taxon>Sacoglossa</taxon>
        <taxon>Placobranchoidea</taxon>
        <taxon>Plakobranchidae</taxon>
        <taxon>Elysia</taxon>
    </lineage>
</organism>
<dbReference type="PROSITE" id="PS00028">
    <property type="entry name" value="ZINC_FINGER_C2H2_1"/>
    <property type="match status" value="2"/>
</dbReference>
<dbReference type="InterPro" id="IPR052406">
    <property type="entry name" value="Chromatin_Remodeling_Comp"/>
</dbReference>
<gene>
    <name evidence="6" type="ORF">ElyMa_003605300</name>
</gene>
<dbReference type="PANTHER" id="PTHR22970:SF14">
    <property type="entry name" value="AT-RICH INTERACTIVE DOMAIN-CONTAINING PROTEIN 2"/>
    <property type="match status" value="1"/>
</dbReference>
<evidence type="ECO:0000256" key="1">
    <source>
        <dbReference type="ARBA" id="ARBA00023015"/>
    </source>
</evidence>
<dbReference type="AlphaFoldDB" id="A0AAV4ERJ6"/>
<evidence type="ECO:0000313" key="7">
    <source>
        <dbReference type="Proteomes" id="UP000762676"/>
    </source>
</evidence>
<dbReference type="InterPro" id="IPR013087">
    <property type="entry name" value="Znf_C2H2_type"/>
</dbReference>
<dbReference type="SMART" id="SM00355">
    <property type="entry name" value="ZnF_C2H2"/>
    <property type="match status" value="2"/>
</dbReference>
<evidence type="ECO:0000256" key="2">
    <source>
        <dbReference type="ARBA" id="ARBA00023163"/>
    </source>
</evidence>
<evidence type="ECO:0000256" key="4">
    <source>
        <dbReference type="SAM" id="MobiDB-lite"/>
    </source>
</evidence>
<feature type="compositionally biased region" description="Polar residues" evidence="4">
    <location>
        <begin position="659"/>
        <end position="670"/>
    </location>
</feature>
<comment type="caution">
    <text evidence="6">The sequence shown here is derived from an EMBL/GenBank/DDBJ whole genome shotgun (WGS) entry which is preliminary data.</text>
</comment>
<keyword evidence="7" id="KW-1185">Reference proteome</keyword>
<dbReference type="PANTHER" id="PTHR22970">
    <property type="entry name" value="AT-RICH INTERACTIVE DOMAIN-CONTAINING PROTEIN 2"/>
    <property type="match status" value="1"/>
</dbReference>
<dbReference type="Proteomes" id="UP000762676">
    <property type="component" value="Unassembled WGS sequence"/>
</dbReference>
<protein>
    <submittedName>
        <fullName evidence="6">AT-rich interactive domain-containing protein 2</fullName>
    </submittedName>
</protein>
<dbReference type="EMBL" id="BMAT01007406">
    <property type="protein sequence ID" value="GFR63452.1"/>
    <property type="molecule type" value="Genomic_DNA"/>
</dbReference>
<evidence type="ECO:0000256" key="3">
    <source>
        <dbReference type="ARBA" id="ARBA00023242"/>
    </source>
</evidence>
<feature type="region of interest" description="Disordered" evidence="4">
    <location>
        <begin position="777"/>
        <end position="796"/>
    </location>
</feature>
<keyword evidence="2" id="KW-0804">Transcription</keyword>
<feature type="region of interest" description="Disordered" evidence="4">
    <location>
        <begin position="1"/>
        <end position="118"/>
    </location>
</feature>
<name>A0AAV4ERJ6_9GAST</name>
<feature type="domain" description="C2H2-type" evidence="5">
    <location>
        <begin position="1076"/>
        <end position="1099"/>
    </location>
</feature>
<accession>A0AAV4ERJ6</accession>
<sequence length="1233" mass="131772">MFLSTRLMEPPRVSLSPHRYLHPGSTSPASSSALSLSSSQPVQASSKTTQSPKGSRTQTITPAKTIPSGQTRAGPTSPLANSHVSVSCAEEASQAQRLSAPPSHPSTQQTLQVEPQAGEAQSVKTLLAKKLCHGGNAEMEQTVATANAGINNGLAPGPECAVNQLFVRPPSQSQFRVSNSPTENHQKSSHVIPCSTSQAIHVQQHLSVTPPSSLAAPMGQFVVAQPSLNAIAPVGNSALPNSLMNSVPNQGVEIQQNVNQSSLILSQNHTPQLAHNTTSQLVSNTVQLNGQVPQVGTFLSAQSQQQPVHVQIRPSSTTTTVPGNTFIPHNSSQLLQNQPQNGPSQLNPSFPATVVKKMAVGQYQQSSINLMPNSLPVSTCSVPRPGLSSMSVSVQPPPCSSVPIQSTSLTQTISSPAVAALLTSNNQHGSPQMIISNSVQQVGAGQGQIMTRPAQQQQQQQQQVPTTVVIQTPPGTIVMPSRQLQGGTVSFIVPPQYRQGSPVTLIQQQPSAGAGGSAGVNMLPSLALANSGGAGQALPAQQRQIVLAPGQTIPMGMPLPSLQGSTVIRNHPACINSIQQPPQQHNYIIQASSSQILSTPVSSLQSSSYQVVPQQTPQLPIAGGLVSNIISESQQARSEAGVPAHQSSMPSVVMQQVQCNGSGHDQNGVQRSPDPLTVNDSPPSPVPISEKEMLNGKGSTPDIDSDHIKSGLKLGSKLNGLVHSTVTEHSKEVSPSPTQANSNSHGTVLVNGCVTSTGLPSQHANIPIQGLQIRPAPSGMMNGVSQSSTVGPLHQLGNSLQNQQSLVIQQQQHHQQQQPQQQFLQQPHQLPSLQAQVPLQLQPQPRQQLQVQQAQLSLQTQQQQHPQLNLHQGQNQLVHIHQAQQQQQQTSQQPPVPQFQRVVSVRPVQPALHQAQNAMMRPRISTLPCPSDQQPLQQQQQPLQAGPRPAGLPRSGSAPIGEAGGHTASLTNTSRSANRMPTTPVATVTKKAPPLAKPSPVSETVSRLRKKKVGPNEVVVSPGSVQTRKQAQGHKPVHIAMQYMCEWGSCRKCFSTARLVLIHVVKQHVPLQDSSCQWVGCEKLVRKRWSLISHIQDHHCSEMAMRAACQRRYQALQQKASGVVPTPPPPPPTPMIYPPDAAIQAIRRFSVKQPYAEFAEQREGPVSKHIRLTSALILRNICHASSYGRRLVRQHEEVLSYNTMNAVESSTALSHCLWEISQCCEQDPHDSAS</sequence>
<feature type="region of interest" description="Disordered" evidence="4">
    <location>
        <begin position="659"/>
        <end position="702"/>
    </location>
</feature>
<keyword evidence="1" id="KW-0805">Transcription regulation</keyword>